<reference evidence="2" key="1">
    <citation type="journal article" date="2020" name="Nature">
        <title>Giant virus diversity and host interactions through global metagenomics.</title>
        <authorList>
            <person name="Schulz F."/>
            <person name="Roux S."/>
            <person name="Paez-Espino D."/>
            <person name="Jungbluth S."/>
            <person name="Walsh D.A."/>
            <person name="Denef V.J."/>
            <person name="McMahon K.D."/>
            <person name="Konstantinidis K.T."/>
            <person name="Eloe-Fadrosh E.A."/>
            <person name="Kyrpides N.C."/>
            <person name="Woyke T."/>
        </authorList>
    </citation>
    <scope>NUCLEOTIDE SEQUENCE</scope>
    <source>
        <strain evidence="2">GVMAG-M-3300020182-33</strain>
    </source>
</reference>
<dbReference type="AlphaFoldDB" id="A0A6C0BZI2"/>
<dbReference type="Pfam" id="PF00293">
    <property type="entry name" value="NUDIX"/>
    <property type="match status" value="1"/>
</dbReference>
<dbReference type="InterPro" id="IPR000086">
    <property type="entry name" value="NUDIX_hydrolase_dom"/>
</dbReference>
<dbReference type="SUPFAM" id="SSF55811">
    <property type="entry name" value="Nudix"/>
    <property type="match status" value="1"/>
</dbReference>
<dbReference type="Gene3D" id="3.90.79.10">
    <property type="entry name" value="Nucleoside Triphosphate Pyrophosphohydrolase"/>
    <property type="match status" value="1"/>
</dbReference>
<feature type="domain" description="Nudix hydrolase" evidence="1">
    <location>
        <begin position="19"/>
        <end position="79"/>
    </location>
</feature>
<protein>
    <recommendedName>
        <fullName evidence="1">Nudix hydrolase domain-containing protein</fullName>
    </recommendedName>
</protein>
<organism evidence="2">
    <name type="scientific">viral metagenome</name>
    <dbReference type="NCBI Taxonomy" id="1070528"/>
    <lineage>
        <taxon>unclassified sequences</taxon>
        <taxon>metagenomes</taxon>
        <taxon>organismal metagenomes</taxon>
    </lineage>
</organism>
<accession>A0A6C0BZI2</accession>
<dbReference type="EMBL" id="MN739300">
    <property type="protein sequence ID" value="QHS97596.1"/>
    <property type="molecule type" value="Genomic_DNA"/>
</dbReference>
<proteinExistence type="predicted"/>
<evidence type="ECO:0000313" key="2">
    <source>
        <dbReference type="EMBL" id="QHS97596.1"/>
    </source>
</evidence>
<evidence type="ECO:0000259" key="1">
    <source>
        <dbReference type="Pfam" id="PF00293"/>
    </source>
</evidence>
<sequence>MNEKKFGGHENPLASMRLTGAGVLVYTVRDGNILVLLGREKYTPGWRQGSHKWSTFSGKVDLHENALEGAAREFLEESCACVPVLAACELPATLPDVMDRLRSKARQVEQITYFKGERLVYCTFIMHIPYDVYDEVFRDSITKLHELDSICRFFYRTWKLASIVPRFMRPGYALSSCLVVANVRVTGNSEVELVLHEDGDTRDVITTLEVSAEVARALKIVQEAWSKVLTYLELRVHDPILLHPAVDLKKSRQIVVGARVNKAYLEKCEIRWWKLEELLNLQDIQSTAGQESEFRKLFIENISNLATHIKMMEKNSQTGC</sequence>
<dbReference type="InterPro" id="IPR015797">
    <property type="entry name" value="NUDIX_hydrolase-like_dom_sf"/>
</dbReference>
<name>A0A6C0BZI2_9ZZZZ</name>